<dbReference type="GO" id="GO:0003676">
    <property type="term" value="F:nucleic acid binding"/>
    <property type="evidence" value="ECO:0007669"/>
    <property type="project" value="InterPro"/>
</dbReference>
<dbReference type="Gene3D" id="1.10.30.50">
    <property type="match status" value="1"/>
</dbReference>
<dbReference type="Pfam" id="PF01844">
    <property type="entry name" value="HNH"/>
    <property type="match status" value="1"/>
</dbReference>
<gene>
    <name evidence="2" type="ORF">BALFYP80_01553</name>
</gene>
<organism evidence="2">
    <name type="scientific">Bifidobacterium adolescentis</name>
    <dbReference type="NCBI Taxonomy" id="1680"/>
    <lineage>
        <taxon>Bacteria</taxon>
        <taxon>Bacillati</taxon>
        <taxon>Actinomycetota</taxon>
        <taxon>Actinomycetes</taxon>
        <taxon>Bifidobacteriales</taxon>
        <taxon>Bifidobacteriaceae</taxon>
        <taxon>Bifidobacterium</taxon>
    </lineage>
</organism>
<sequence>MGYFQIPVSWYRDETMLNLMDKNPASIGIYVMMISWCSDNKSYGDIPYVDFRYVLDGEDEELQALIDAGLITKTDKIRLREPVYHIKSFRRFDPRSREPISKKLRKAVYERDHYRCVECGATDHLSLDHIIPWSLGGEDTMENLQTMCRSCNSRKGNRGDVVQGG</sequence>
<keyword evidence="2" id="KW-0540">Nuclease</keyword>
<dbReference type="EMBL" id="CACRSR010000013">
    <property type="protein sequence ID" value="VYT08053.1"/>
    <property type="molecule type" value="Genomic_DNA"/>
</dbReference>
<name>A0A6N2TTZ4_BIFAD</name>
<keyword evidence="2" id="KW-0378">Hydrolase</keyword>
<evidence type="ECO:0000313" key="2">
    <source>
        <dbReference type="EMBL" id="VYT08053.1"/>
    </source>
</evidence>
<dbReference type="SMART" id="SM00507">
    <property type="entry name" value="HNHc"/>
    <property type="match status" value="1"/>
</dbReference>
<feature type="domain" description="HNH nuclease" evidence="1">
    <location>
        <begin position="103"/>
        <end position="153"/>
    </location>
</feature>
<dbReference type="InterPro" id="IPR052892">
    <property type="entry name" value="NA-targeting_endonuclease"/>
</dbReference>
<accession>A0A6N2TTZ4</accession>
<dbReference type="RefSeq" id="WP_287067594.1">
    <property type="nucleotide sequence ID" value="NZ_CACRSR010000013.1"/>
</dbReference>
<dbReference type="GO" id="GO:0004519">
    <property type="term" value="F:endonuclease activity"/>
    <property type="evidence" value="ECO:0007669"/>
    <property type="project" value="UniProtKB-KW"/>
</dbReference>
<dbReference type="PANTHER" id="PTHR33877">
    <property type="entry name" value="SLL1193 PROTEIN"/>
    <property type="match status" value="1"/>
</dbReference>
<evidence type="ECO:0000259" key="1">
    <source>
        <dbReference type="SMART" id="SM00507"/>
    </source>
</evidence>
<dbReference type="InterPro" id="IPR003615">
    <property type="entry name" value="HNH_nuc"/>
</dbReference>
<dbReference type="InterPro" id="IPR002711">
    <property type="entry name" value="HNH"/>
</dbReference>
<dbReference type="PANTHER" id="PTHR33877:SF2">
    <property type="entry name" value="OS07G0170200 PROTEIN"/>
    <property type="match status" value="1"/>
</dbReference>
<protein>
    <submittedName>
        <fullName evidence="2">HNH endonuclease</fullName>
    </submittedName>
</protein>
<dbReference type="AlphaFoldDB" id="A0A6N2TTZ4"/>
<proteinExistence type="predicted"/>
<dbReference type="GO" id="GO:0008270">
    <property type="term" value="F:zinc ion binding"/>
    <property type="evidence" value="ECO:0007669"/>
    <property type="project" value="InterPro"/>
</dbReference>
<reference evidence="2" key="1">
    <citation type="submission" date="2019-11" db="EMBL/GenBank/DDBJ databases">
        <authorList>
            <person name="Feng L."/>
        </authorList>
    </citation>
    <scope>NUCLEOTIDE SEQUENCE</scope>
    <source>
        <strain evidence="2">BAdolescentisLFYP80</strain>
    </source>
</reference>
<dbReference type="CDD" id="cd00085">
    <property type="entry name" value="HNHc"/>
    <property type="match status" value="1"/>
</dbReference>
<keyword evidence="2" id="KW-0255">Endonuclease</keyword>